<gene>
    <name evidence="1" type="ORF">BXY57_0870</name>
</gene>
<dbReference type="AlphaFoldDB" id="A0A2M9CU11"/>
<protein>
    <submittedName>
        <fullName evidence="1">Uncharacterized protein</fullName>
    </submittedName>
</protein>
<reference evidence="1 2" key="1">
    <citation type="submission" date="2017-11" db="EMBL/GenBank/DDBJ databases">
        <title>Genomic Encyclopedia of Archaeal and Bacterial Type Strains, Phase II (KMG-II): From Individual Species to Whole Genera.</title>
        <authorList>
            <person name="Goeker M."/>
        </authorList>
    </citation>
    <scope>NUCLEOTIDE SEQUENCE [LARGE SCALE GENOMIC DNA]</scope>
    <source>
        <strain evidence="1 2">DSM 27268</strain>
    </source>
</reference>
<dbReference type="Proteomes" id="UP000230000">
    <property type="component" value="Unassembled WGS sequence"/>
</dbReference>
<evidence type="ECO:0000313" key="2">
    <source>
        <dbReference type="Proteomes" id="UP000230000"/>
    </source>
</evidence>
<name>A0A2M9CU11_9BACT</name>
<keyword evidence="2" id="KW-1185">Reference proteome</keyword>
<comment type="caution">
    <text evidence="1">The sequence shown here is derived from an EMBL/GenBank/DDBJ whole genome shotgun (WGS) entry which is preliminary data.</text>
</comment>
<evidence type="ECO:0000313" key="1">
    <source>
        <dbReference type="EMBL" id="PJJ75298.1"/>
    </source>
</evidence>
<proteinExistence type="predicted"/>
<dbReference type="EMBL" id="PGFG01000001">
    <property type="protein sequence ID" value="PJJ75298.1"/>
    <property type="molecule type" value="Genomic_DNA"/>
</dbReference>
<organism evidence="1 2">
    <name type="scientific">Thermoflavifilum aggregans</name>
    <dbReference type="NCBI Taxonomy" id="454188"/>
    <lineage>
        <taxon>Bacteria</taxon>
        <taxon>Pseudomonadati</taxon>
        <taxon>Bacteroidota</taxon>
        <taxon>Chitinophagia</taxon>
        <taxon>Chitinophagales</taxon>
        <taxon>Chitinophagaceae</taxon>
        <taxon>Thermoflavifilum</taxon>
    </lineage>
</organism>
<sequence length="111" mass="12784">MHKPNQFAVDCEEKIASQIQQEYDKMKNVACKQRFSGIQNIRTLPLRTYLLGIKSYDWGAETGCSVVIREGHPIIRDELQALISMIPISNNIRASGTYFFIVLSFRYKQVL</sequence>
<dbReference type="RefSeq" id="WP_100313923.1">
    <property type="nucleotide sequence ID" value="NZ_PGFG01000001.1"/>
</dbReference>
<accession>A0A2M9CU11</accession>